<keyword evidence="7 15" id="KW-0479">Metal-binding</keyword>
<dbReference type="STRING" id="28034.BFX07_07935"/>
<evidence type="ECO:0000256" key="2">
    <source>
        <dbReference type="ARBA" id="ARBA00008653"/>
    </source>
</evidence>
<dbReference type="Pfam" id="PF17759">
    <property type="entry name" value="tRNA_synthFbeta"/>
    <property type="match status" value="1"/>
</dbReference>
<dbReference type="PANTHER" id="PTHR10947">
    <property type="entry name" value="PHENYLALANYL-TRNA SYNTHETASE BETA CHAIN AND LEUCINE-RICH REPEAT-CONTAINING PROTEIN 47"/>
    <property type="match status" value="1"/>
</dbReference>
<dbReference type="SUPFAM" id="SSF55681">
    <property type="entry name" value="Class II aaRS and biotin synthetases"/>
    <property type="match status" value="1"/>
</dbReference>
<evidence type="ECO:0000256" key="5">
    <source>
        <dbReference type="ARBA" id="ARBA00022555"/>
    </source>
</evidence>
<evidence type="ECO:0000256" key="4">
    <source>
        <dbReference type="ARBA" id="ARBA00022490"/>
    </source>
</evidence>
<dbReference type="Pfam" id="PF01588">
    <property type="entry name" value="tRNA_bind"/>
    <property type="match status" value="1"/>
</dbReference>
<dbReference type="InterPro" id="IPR005121">
    <property type="entry name" value="Fdx_antiC-bd"/>
</dbReference>
<keyword evidence="12 15" id="KW-0648">Protein biosynthesis</keyword>
<evidence type="ECO:0000256" key="8">
    <source>
        <dbReference type="ARBA" id="ARBA00022741"/>
    </source>
</evidence>
<sequence length="779" mass="87891">MIVSYRWLKRYVPALPSPQLVADKLTQLGWEIVSQETWGTWYQPVELVEIIGRIKHPNADHLSVVTVQRQNHSPIEVVTGARNGMVGDRVWYAPVGTHLIDGRVLENVNMRGINSPGMLLSAEELGFQAGEQDLWIWDGNEPLGTHFIDVIGGLDTVFEVELTPNLAVFGQSMRAVARDLAAAFDIPWHLELGDFVYDDATLASVDNREDCPLYGLVDFQIEPGKMTPLWLQVLLRSIGQRVIYPAVDITNFLLWDIGQPLHAFDADKVSGRIHVRRAFEGERLLTLDGVDRQLTPMDLVIADERQALALAGVMGGSATAVSRETTHILLESAHFNPSLIFQTMRRHQIFSDAALHFGKGTNPEAVFTAPWLYQHLLQDMGILQNIGPSQVVGTRPNPRHIPFHPEAIRRLLGVQWSDEEIAGGLRRLGFVQEGHDIIVPLDRHDVEGSHDLAEEVARLYGLDEIPTTIFSSPARPGQRSEEVAYHELIKNSLVAAGYWEVITRSFTSKARILRAGLDVPANVVEVANPLREEESLLRFSLLPGLLETIETNRARRDVPLSLFELAPVYVKGDQTQWQYEELAVVQTLEETPHYPKNYAPHLLDLKGVMEWLNERCALGLTWKQVTSGPEYMHPGRLLALYTADGTLVGYLGEIRPRIAQQYHAKRIGAWIMRVPATARYHRESHITKPLRYPEVVRDLSLIVPTTVSYNDIWQLSRQLDTDVLRSVAPIDHYRGDFGESWTLRLVFQSAERTLTDEEVDGVIAEFLQRLRPLGITMRQ</sequence>
<reference evidence="21" key="1">
    <citation type="submission" date="2017-04" db="EMBL/GenBank/DDBJ databases">
        <authorList>
            <person name="Varghese N."/>
            <person name="Submissions S."/>
        </authorList>
    </citation>
    <scope>NUCLEOTIDE SEQUENCE [LARGE SCALE GENOMIC DNA]</scope>
    <source>
        <strain evidence="21">DSM 9293</strain>
    </source>
</reference>
<evidence type="ECO:0000313" key="21">
    <source>
        <dbReference type="Proteomes" id="UP000192660"/>
    </source>
</evidence>
<keyword evidence="13 15" id="KW-0030">Aminoacyl-tRNA synthetase</keyword>
<dbReference type="GO" id="GO:0016740">
    <property type="term" value="F:transferase activity"/>
    <property type="evidence" value="ECO:0007669"/>
    <property type="project" value="UniProtKB-ARBA"/>
</dbReference>
<accession>A0A1W1W6F0</accession>
<dbReference type="SUPFAM" id="SSF56037">
    <property type="entry name" value="PheT/TilS domain"/>
    <property type="match status" value="1"/>
</dbReference>
<keyword evidence="5 16" id="KW-0820">tRNA-binding</keyword>
<dbReference type="SUPFAM" id="SSF46955">
    <property type="entry name" value="Putative DNA-binding domain"/>
    <property type="match status" value="1"/>
</dbReference>
<feature type="domain" description="FDX-ACB" evidence="18">
    <location>
        <begin position="690"/>
        <end position="778"/>
    </location>
</feature>
<dbReference type="SMART" id="SM00873">
    <property type="entry name" value="B3_4"/>
    <property type="match status" value="1"/>
</dbReference>
<dbReference type="GO" id="GO:0006432">
    <property type="term" value="P:phenylalanyl-tRNA aminoacylation"/>
    <property type="evidence" value="ECO:0007669"/>
    <property type="project" value="UniProtKB-UniRule"/>
</dbReference>
<evidence type="ECO:0000256" key="13">
    <source>
        <dbReference type="ARBA" id="ARBA00023146"/>
    </source>
</evidence>
<evidence type="ECO:0000256" key="6">
    <source>
        <dbReference type="ARBA" id="ARBA00022598"/>
    </source>
</evidence>
<feature type="binding site" evidence="15">
    <location>
        <position position="455"/>
    </location>
    <ligand>
        <name>Mg(2+)</name>
        <dbReference type="ChEBI" id="CHEBI:18420"/>
        <note>shared with alpha subunit</note>
    </ligand>
</feature>
<dbReference type="Pfam" id="PF03484">
    <property type="entry name" value="B5"/>
    <property type="match status" value="1"/>
</dbReference>
<evidence type="ECO:0000313" key="20">
    <source>
        <dbReference type="EMBL" id="SMC01630.1"/>
    </source>
</evidence>
<proteinExistence type="inferred from homology"/>
<dbReference type="Gene3D" id="3.30.56.10">
    <property type="match status" value="2"/>
</dbReference>
<evidence type="ECO:0000256" key="1">
    <source>
        <dbReference type="ARBA" id="ARBA00004496"/>
    </source>
</evidence>
<dbReference type="EC" id="6.1.1.20" evidence="15"/>
<dbReference type="InterPro" id="IPR041616">
    <property type="entry name" value="PheRS_beta_core"/>
</dbReference>
<dbReference type="InterPro" id="IPR005146">
    <property type="entry name" value="B3/B4_tRNA-bd"/>
</dbReference>
<dbReference type="GO" id="GO:0000287">
    <property type="term" value="F:magnesium ion binding"/>
    <property type="evidence" value="ECO:0007669"/>
    <property type="project" value="UniProtKB-UniRule"/>
</dbReference>
<keyword evidence="21" id="KW-1185">Reference proteome</keyword>
<dbReference type="GO" id="GO:0000049">
    <property type="term" value="F:tRNA binding"/>
    <property type="evidence" value="ECO:0007669"/>
    <property type="project" value="UniProtKB-UniRule"/>
</dbReference>
<comment type="similarity">
    <text evidence="2 15">Belongs to the phenylalanyl-tRNA synthetase beta subunit family. Type 1 subfamily.</text>
</comment>
<dbReference type="InterPro" id="IPR012340">
    <property type="entry name" value="NA-bd_OB-fold"/>
</dbReference>
<evidence type="ECO:0000256" key="14">
    <source>
        <dbReference type="ARBA" id="ARBA00049255"/>
    </source>
</evidence>
<evidence type="ECO:0000256" key="3">
    <source>
        <dbReference type="ARBA" id="ARBA00011209"/>
    </source>
</evidence>
<dbReference type="Gene3D" id="3.50.40.10">
    <property type="entry name" value="Phenylalanyl-trna Synthetase, Chain B, domain 3"/>
    <property type="match status" value="1"/>
</dbReference>
<feature type="binding site" evidence="15">
    <location>
        <position position="454"/>
    </location>
    <ligand>
        <name>Mg(2+)</name>
        <dbReference type="ChEBI" id="CHEBI:18420"/>
        <note>shared with alpha subunit</note>
    </ligand>
</feature>
<dbReference type="InterPro" id="IPR004532">
    <property type="entry name" value="Phe-tRNA-ligase_IIc_bsu_bact"/>
</dbReference>
<dbReference type="Gene3D" id="3.30.70.380">
    <property type="entry name" value="Ferrodoxin-fold anticodon-binding domain"/>
    <property type="match status" value="1"/>
</dbReference>
<dbReference type="Gene3D" id="3.30.930.10">
    <property type="entry name" value="Bira Bifunctional Protein, Domain 2"/>
    <property type="match status" value="1"/>
</dbReference>
<dbReference type="SMART" id="SM00874">
    <property type="entry name" value="B5"/>
    <property type="match status" value="1"/>
</dbReference>
<dbReference type="AlphaFoldDB" id="A0A1W1W6F0"/>
<dbReference type="OrthoDB" id="9805455at2"/>
<evidence type="ECO:0000256" key="7">
    <source>
        <dbReference type="ARBA" id="ARBA00022723"/>
    </source>
</evidence>
<dbReference type="InterPro" id="IPR045864">
    <property type="entry name" value="aa-tRNA-synth_II/BPL/LPL"/>
</dbReference>
<gene>
    <name evidence="15" type="primary">pheT</name>
    <name evidence="20" type="ORF">SAMN00768000_0031</name>
</gene>
<dbReference type="PROSITE" id="PS51447">
    <property type="entry name" value="FDX_ACB"/>
    <property type="match status" value="1"/>
</dbReference>
<dbReference type="GO" id="GO:0004826">
    <property type="term" value="F:phenylalanine-tRNA ligase activity"/>
    <property type="evidence" value="ECO:0007669"/>
    <property type="project" value="UniProtKB-UniRule"/>
</dbReference>
<dbReference type="PROSITE" id="PS50886">
    <property type="entry name" value="TRBD"/>
    <property type="match status" value="1"/>
</dbReference>
<organism evidence="20 21">
    <name type="scientific">Sulfobacillus thermosulfidooxidans (strain DSM 9293 / VKM B-1269 / AT-1)</name>
    <dbReference type="NCBI Taxonomy" id="929705"/>
    <lineage>
        <taxon>Bacteria</taxon>
        <taxon>Bacillati</taxon>
        <taxon>Bacillota</taxon>
        <taxon>Clostridia</taxon>
        <taxon>Eubacteriales</taxon>
        <taxon>Clostridiales Family XVII. Incertae Sedis</taxon>
        <taxon>Sulfobacillus</taxon>
    </lineage>
</organism>
<dbReference type="Pfam" id="PF03483">
    <property type="entry name" value="B3_4"/>
    <property type="match status" value="1"/>
</dbReference>
<evidence type="ECO:0000256" key="9">
    <source>
        <dbReference type="ARBA" id="ARBA00022840"/>
    </source>
</evidence>
<feature type="binding site" evidence="15">
    <location>
        <position position="445"/>
    </location>
    <ligand>
        <name>Mg(2+)</name>
        <dbReference type="ChEBI" id="CHEBI:18420"/>
        <note>shared with alpha subunit</note>
    </ligand>
</feature>
<comment type="cofactor">
    <cofactor evidence="15">
        <name>Mg(2+)</name>
        <dbReference type="ChEBI" id="CHEBI:18420"/>
    </cofactor>
    <text evidence="15">Binds 2 magnesium ions per tetramer.</text>
</comment>
<comment type="subunit">
    <text evidence="3 15">Tetramer of two alpha and two beta subunits.</text>
</comment>
<dbReference type="GO" id="GO:0005524">
    <property type="term" value="F:ATP binding"/>
    <property type="evidence" value="ECO:0007669"/>
    <property type="project" value="UniProtKB-UniRule"/>
</dbReference>
<evidence type="ECO:0000256" key="12">
    <source>
        <dbReference type="ARBA" id="ARBA00022917"/>
    </source>
</evidence>
<dbReference type="Pfam" id="PF03147">
    <property type="entry name" value="FDX-ACB"/>
    <property type="match status" value="1"/>
</dbReference>
<dbReference type="HAMAP" id="MF_00283">
    <property type="entry name" value="Phe_tRNA_synth_beta1"/>
    <property type="match status" value="1"/>
</dbReference>
<dbReference type="CDD" id="cd02796">
    <property type="entry name" value="tRNA_bind_bactPheRS"/>
    <property type="match status" value="1"/>
</dbReference>
<dbReference type="InterPro" id="IPR036690">
    <property type="entry name" value="Fdx_antiC-bd_sf"/>
</dbReference>
<evidence type="ECO:0000259" key="17">
    <source>
        <dbReference type="PROSITE" id="PS50886"/>
    </source>
</evidence>
<dbReference type="SUPFAM" id="SSF50249">
    <property type="entry name" value="Nucleic acid-binding proteins"/>
    <property type="match status" value="1"/>
</dbReference>
<dbReference type="RefSeq" id="WP_084660616.1">
    <property type="nucleotide sequence ID" value="NZ_FWWY01000001.1"/>
</dbReference>
<dbReference type="Gene3D" id="2.40.50.140">
    <property type="entry name" value="Nucleic acid-binding proteins"/>
    <property type="match status" value="1"/>
</dbReference>
<evidence type="ECO:0000256" key="11">
    <source>
        <dbReference type="ARBA" id="ARBA00022884"/>
    </source>
</evidence>
<feature type="domain" description="B5" evidence="19">
    <location>
        <begin position="396"/>
        <end position="467"/>
    </location>
</feature>
<dbReference type="GO" id="GO:0140096">
    <property type="term" value="F:catalytic activity, acting on a protein"/>
    <property type="evidence" value="ECO:0007669"/>
    <property type="project" value="UniProtKB-ARBA"/>
</dbReference>
<name>A0A1W1W6F0_SULTA</name>
<keyword evidence="10 15" id="KW-0460">Magnesium</keyword>
<dbReference type="SMART" id="SM00896">
    <property type="entry name" value="FDX-ACB"/>
    <property type="match status" value="1"/>
</dbReference>
<feature type="domain" description="TRNA-binding" evidence="17">
    <location>
        <begin position="39"/>
        <end position="148"/>
    </location>
</feature>
<dbReference type="InterPro" id="IPR002547">
    <property type="entry name" value="tRNA-bd_dom"/>
</dbReference>
<comment type="subcellular location">
    <subcellularLocation>
        <location evidence="1 15">Cytoplasm</location>
    </subcellularLocation>
</comment>
<dbReference type="InterPro" id="IPR005147">
    <property type="entry name" value="tRNA_synthase_B5-dom"/>
</dbReference>
<dbReference type="InterPro" id="IPR045060">
    <property type="entry name" value="Phe-tRNA-ligase_IIc_bsu"/>
</dbReference>
<protein>
    <recommendedName>
        <fullName evidence="15">Phenylalanine--tRNA ligase beta subunit</fullName>
        <ecNumber evidence="15">6.1.1.20</ecNumber>
    </recommendedName>
    <alternativeName>
        <fullName evidence="15">Phenylalanyl-tRNA synthetase beta subunit</fullName>
        <shortName evidence="15">PheRS</shortName>
    </alternativeName>
</protein>
<feature type="binding site" evidence="15">
    <location>
        <position position="451"/>
    </location>
    <ligand>
        <name>Mg(2+)</name>
        <dbReference type="ChEBI" id="CHEBI:18420"/>
        <note>shared with alpha subunit</note>
    </ligand>
</feature>
<evidence type="ECO:0000256" key="15">
    <source>
        <dbReference type="HAMAP-Rule" id="MF_00283"/>
    </source>
</evidence>
<dbReference type="GO" id="GO:0009328">
    <property type="term" value="C:phenylalanine-tRNA ligase complex"/>
    <property type="evidence" value="ECO:0007669"/>
    <property type="project" value="TreeGrafter"/>
</dbReference>
<dbReference type="InterPro" id="IPR020825">
    <property type="entry name" value="Phe-tRNA_synthase-like_B3/B4"/>
</dbReference>
<keyword evidence="9 15" id="KW-0067">ATP-binding</keyword>
<evidence type="ECO:0000256" key="16">
    <source>
        <dbReference type="PROSITE-ProRule" id="PRU00209"/>
    </source>
</evidence>
<dbReference type="EMBL" id="FWWY01000001">
    <property type="protein sequence ID" value="SMC01630.1"/>
    <property type="molecule type" value="Genomic_DNA"/>
</dbReference>
<dbReference type="PROSITE" id="PS51483">
    <property type="entry name" value="B5"/>
    <property type="match status" value="1"/>
</dbReference>
<comment type="catalytic activity">
    <reaction evidence="14 15">
        <text>tRNA(Phe) + L-phenylalanine + ATP = L-phenylalanyl-tRNA(Phe) + AMP + diphosphate + H(+)</text>
        <dbReference type="Rhea" id="RHEA:19413"/>
        <dbReference type="Rhea" id="RHEA-COMP:9668"/>
        <dbReference type="Rhea" id="RHEA-COMP:9699"/>
        <dbReference type="ChEBI" id="CHEBI:15378"/>
        <dbReference type="ChEBI" id="CHEBI:30616"/>
        <dbReference type="ChEBI" id="CHEBI:33019"/>
        <dbReference type="ChEBI" id="CHEBI:58095"/>
        <dbReference type="ChEBI" id="CHEBI:78442"/>
        <dbReference type="ChEBI" id="CHEBI:78531"/>
        <dbReference type="ChEBI" id="CHEBI:456215"/>
        <dbReference type="EC" id="6.1.1.20"/>
    </reaction>
</comment>
<keyword evidence="8 15" id="KW-0547">Nucleotide-binding</keyword>
<keyword evidence="4 15" id="KW-0963">Cytoplasm</keyword>
<dbReference type="PANTHER" id="PTHR10947:SF0">
    <property type="entry name" value="PHENYLALANINE--TRNA LIGASE BETA SUBUNIT"/>
    <property type="match status" value="1"/>
</dbReference>
<dbReference type="SUPFAM" id="SSF54991">
    <property type="entry name" value="Anticodon-binding domain of PheRS"/>
    <property type="match status" value="1"/>
</dbReference>
<keyword evidence="6 15" id="KW-0436">Ligase</keyword>
<dbReference type="Proteomes" id="UP000192660">
    <property type="component" value="Unassembled WGS sequence"/>
</dbReference>
<dbReference type="NCBIfam" id="TIGR00472">
    <property type="entry name" value="pheT_bact"/>
    <property type="match status" value="1"/>
</dbReference>
<dbReference type="InterPro" id="IPR009061">
    <property type="entry name" value="DNA-bd_dom_put_sf"/>
</dbReference>
<evidence type="ECO:0000256" key="10">
    <source>
        <dbReference type="ARBA" id="ARBA00022842"/>
    </source>
</evidence>
<dbReference type="InterPro" id="IPR033714">
    <property type="entry name" value="tRNA_bind_bactPheRS"/>
</dbReference>
<evidence type="ECO:0000259" key="18">
    <source>
        <dbReference type="PROSITE" id="PS51447"/>
    </source>
</evidence>
<keyword evidence="11 16" id="KW-0694">RNA-binding</keyword>
<evidence type="ECO:0000259" key="19">
    <source>
        <dbReference type="PROSITE" id="PS51483"/>
    </source>
</evidence>